<organism evidence="1 2">
    <name type="scientific">Saccharopolyspora rosea</name>
    <dbReference type="NCBI Taxonomy" id="524884"/>
    <lineage>
        <taxon>Bacteria</taxon>
        <taxon>Bacillati</taxon>
        <taxon>Actinomycetota</taxon>
        <taxon>Actinomycetes</taxon>
        <taxon>Pseudonocardiales</taxon>
        <taxon>Pseudonocardiaceae</taxon>
        <taxon>Saccharopolyspora</taxon>
    </lineage>
</organism>
<evidence type="ECO:0000313" key="2">
    <source>
        <dbReference type="Proteomes" id="UP001597018"/>
    </source>
</evidence>
<dbReference type="EMBL" id="JBHTIW010000004">
    <property type="protein sequence ID" value="MFD0919753.1"/>
    <property type="molecule type" value="Genomic_DNA"/>
</dbReference>
<dbReference type="RefSeq" id="WP_345601850.1">
    <property type="nucleotide sequence ID" value="NZ_BAABLT010000052.1"/>
</dbReference>
<accession>A0ABW3FQ89</accession>
<reference evidence="2" key="1">
    <citation type="journal article" date="2019" name="Int. J. Syst. Evol. Microbiol.">
        <title>The Global Catalogue of Microorganisms (GCM) 10K type strain sequencing project: providing services to taxonomists for standard genome sequencing and annotation.</title>
        <authorList>
            <consortium name="The Broad Institute Genomics Platform"/>
            <consortium name="The Broad Institute Genome Sequencing Center for Infectious Disease"/>
            <person name="Wu L."/>
            <person name="Ma J."/>
        </authorList>
    </citation>
    <scope>NUCLEOTIDE SEQUENCE [LARGE SCALE GENOMIC DNA]</scope>
    <source>
        <strain evidence="2">CCUG 56401</strain>
    </source>
</reference>
<protein>
    <recommendedName>
        <fullName evidence="3">Basic secretory peptidase family protein</fullName>
    </recommendedName>
</protein>
<proteinExistence type="predicted"/>
<comment type="caution">
    <text evidence="1">The sequence shown here is derived from an EMBL/GenBank/DDBJ whole genome shotgun (WGS) entry which is preliminary data.</text>
</comment>
<dbReference type="Proteomes" id="UP001597018">
    <property type="component" value="Unassembled WGS sequence"/>
</dbReference>
<evidence type="ECO:0000313" key="1">
    <source>
        <dbReference type="EMBL" id="MFD0919753.1"/>
    </source>
</evidence>
<evidence type="ECO:0008006" key="3">
    <source>
        <dbReference type="Google" id="ProtNLM"/>
    </source>
</evidence>
<name>A0ABW3FQ89_9PSEU</name>
<keyword evidence="2" id="KW-1185">Reference proteome</keyword>
<gene>
    <name evidence="1" type="ORF">ACFQ16_08360</name>
</gene>
<sequence>MPDSGGRPTAAVTAAVMVAAGAAVWWWRPAPEPDATRPAGVAEPRGQAVAHLLERRENAVRRGDERAFLATVDPAAPPDFRDRQRHLFRDLTDVPFAEFDYRVDSSEAGTAPDVPGAEESWVPRVALRYALTGVDIVPTLRPLGYVFARRGGAWYLAADEAPGRRTWRGPWDFDDLVVRRTAQGMVLGHPGTAALADRVARQIDGTVEQVSEVWGQGWSRRVAVVLPESRAELESLVGQEFSGDGIAAVAVADRVDTSARRVEGPRVVLNPRTAARLSDSALHVVLQHEITHIATRADTAEGAPMWMVEGFADYVGYRDSGLIPRDIAPELVRSVRAHGPPRALPADADFHATGRTLDLAYQRSWSLVRHLVQRLGEPRAALLYRRIAASPDPSAVDAALHEIAGMSTEQLVRDWAAELPRTLGSG</sequence>